<protein>
    <recommendedName>
        <fullName evidence="3">F-box domain-containing protein</fullName>
    </recommendedName>
</protein>
<dbReference type="OrthoDB" id="10653732at2759"/>
<dbReference type="EMBL" id="GL377310">
    <property type="protein sequence ID" value="EFI94222.1"/>
    <property type="molecule type" value="Genomic_DNA"/>
</dbReference>
<evidence type="ECO:0000313" key="1">
    <source>
        <dbReference type="EMBL" id="EFI94222.1"/>
    </source>
</evidence>
<proteinExistence type="predicted"/>
<dbReference type="InParanoid" id="D8QES8"/>
<reference evidence="1 2" key="1">
    <citation type="journal article" date="2010" name="Nat. Biotechnol.">
        <title>Genome sequence of the model mushroom Schizophyllum commune.</title>
        <authorList>
            <person name="Ohm R.A."/>
            <person name="de Jong J.F."/>
            <person name="Lugones L.G."/>
            <person name="Aerts A."/>
            <person name="Kothe E."/>
            <person name="Stajich J.E."/>
            <person name="de Vries R.P."/>
            <person name="Record E."/>
            <person name="Levasseur A."/>
            <person name="Baker S.E."/>
            <person name="Bartholomew K.A."/>
            <person name="Coutinho P.M."/>
            <person name="Erdmann S."/>
            <person name="Fowler T.J."/>
            <person name="Gathman A.C."/>
            <person name="Lombard V."/>
            <person name="Henrissat B."/>
            <person name="Knabe N."/>
            <person name="Kuees U."/>
            <person name="Lilly W.W."/>
            <person name="Lindquist E."/>
            <person name="Lucas S."/>
            <person name="Magnuson J.K."/>
            <person name="Piumi F."/>
            <person name="Raudaskoski M."/>
            <person name="Salamov A."/>
            <person name="Schmutz J."/>
            <person name="Schwarze F.W.M.R."/>
            <person name="vanKuyk P.A."/>
            <person name="Horton J.S."/>
            <person name="Grigoriev I.V."/>
            <person name="Woesten H.A.B."/>
        </authorList>
    </citation>
    <scope>NUCLEOTIDE SEQUENCE [LARGE SCALE GENOMIC DNA]</scope>
    <source>
        <strain evidence="2">H4-8 / FGSC 9210</strain>
    </source>
</reference>
<accession>D8QES8</accession>
<name>D8QES8_SCHCM</name>
<feature type="non-terminal residue" evidence="1">
    <location>
        <position position="395"/>
    </location>
</feature>
<organism evidence="2">
    <name type="scientific">Schizophyllum commune (strain H4-8 / FGSC 9210)</name>
    <name type="common">Split gill fungus</name>
    <dbReference type="NCBI Taxonomy" id="578458"/>
    <lineage>
        <taxon>Eukaryota</taxon>
        <taxon>Fungi</taxon>
        <taxon>Dikarya</taxon>
        <taxon>Basidiomycota</taxon>
        <taxon>Agaricomycotina</taxon>
        <taxon>Agaricomycetes</taxon>
        <taxon>Agaricomycetidae</taxon>
        <taxon>Agaricales</taxon>
        <taxon>Schizophyllaceae</taxon>
        <taxon>Schizophyllum</taxon>
    </lineage>
</organism>
<keyword evidence="2" id="KW-1185">Reference proteome</keyword>
<dbReference type="GeneID" id="9593875"/>
<dbReference type="KEGG" id="scm:SCHCO_02635895"/>
<sequence length="395" mass="44618">MRLPQELVDAIVAHVKRGIDLITLLCASRTVFFFQVSRSLRHVFVHLATDDSYRLLMDLLKDHPSAPSEIRLLEISLESYRESNPDWSALPALLDACTGIRVLRICVGHYGEWMQQFPPTHRHALYLRMQLPTLEELHFDWTSFDAGAINELRALSRPPALRHISARRLRAAPAARDSLGLVVFFERLLGRDNALAVESLKCDRESVAAGMLLFRAREGRQMRVLDLTVDTSPADEGTPGDVKPQTLLMANPQLEHFVLRIEHWSLPTMVDLSGNKALRTLTIDFPRWRESREAGYVVGVLDSISEAGRRNLERFEFIGAGRAANEPDHGYFWCTIDAALSRLEGLKAVNVRLTPPPREKGLAYDEEWEKAQVTAAVESSMRETYGRGILEVTSE</sequence>
<gene>
    <name evidence="1" type="ORF">SCHCODRAFT_112362</name>
</gene>
<evidence type="ECO:0000313" key="2">
    <source>
        <dbReference type="Proteomes" id="UP000007431"/>
    </source>
</evidence>
<evidence type="ECO:0008006" key="3">
    <source>
        <dbReference type="Google" id="ProtNLM"/>
    </source>
</evidence>
<dbReference type="Proteomes" id="UP000007431">
    <property type="component" value="Unassembled WGS sequence"/>
</dbReference>
<dbReference type="RefSeq" id="XP_003029125.1">
    <property type="nucleotide sequence ID" value="XM_003029079.1"/>
</dbReference>
<dbReference type="VEuPathDB" id="FungiDB:SCHCODRAFT_02635895"/>
<dbReference type="AlphaFoldDB" id="D8QES8"/>
<dbReference type="HOGENOM" id="CLU_698600_0_0_1"/>